<dbReference type="InterPro" id="IPR029063">
    <property type="entry name" value="SAM-dependent_MTases_sf"/>
</dbReference>
<dbReference type="GO" id="GO:0032259">
    <property type="term" value="P:methylation"/>
    <property type="evidence" value="ECO:0007669"/>
    <property type="project" value="UniProtKB-KW"/>
</dbReference>
<accession>A0A158L0N2</accession>
<name>A0A158L0N2_9BURK</name>
<evidence type="ECO:0000313" key="3">
    <source>
        <dbReference type="EMBL" id="SAL86410.1"/>
    </source>
</evidence>
<feature type="compositionally biased region" description="Polar residues" evidence="1">
    <location>
        <begin position="81"/>
        <end position="93"/>
    </location>
</feature>
<feature type="domain" description="Methyltransferase" evidence="2">
    <location>
        <begin position="110"/>
        <end position="153"/>
    </location>
</feature>
<comment type="caution">
    <text evidence="3">The sequence shown here is derived from an EMBL/GenBank/DDBJ whole genome shotgun (WGS) entry which is preliminary data.</text>
</comment>
<evidence type="ECO:0000259" key="2">
    <source>
        <dbReference type="Pfam" id="PF13847"/>
    </source>
</evidence>
<keyword evidence="4" id="KW-1185">Reference proteome</keyword>
<dbReference type="CDD" id="cd02440">
    <property type="entry name" value="AdoMet_MTases"/>
    <property type="match status" value="1"/>
</dbReference>
<dbReference type="EMBL" id="FCOM02000072">
    <property type="protein sequence ID" value="SAL86410.1"/>
    <property type="molecule type" value="Genomic_DNA"/>
</dbReference>
<evidence type="ECO:0000256" key="1">
    <source>
        <dbReference type="SAM" id="MobiDB-lite"/>
    </source>
</evidence>
<keyword evidence="3" id="KW-0489">Methyltransferase</keyword>
<feature type="region of interest" description="Disordered" evidence="1">
    <location>
        <begin position="66"/>
        <end position="93"/>
    </location>
</feature>
<protein>
    <submittedName>
        <fullName evidence="3">Methyltransferase domain protein</fullName>
    </submittedName>
</protein>
<dbReference type="RefSeq" id="WP_061151831.1">
    <property type="nucleotide sequence ID" value="NZ_FCOM02000072.1"/>
</dbReference>
<dbReference type="Proteomes" id="UP000055019">
    <property type="component" value="Unassembled WGS sequence"/>
</dbReference>
<organism evidence="3 4">
    <name type="scientific">Caballeronia arvi</name>
    <dbReference type="NCBI Taxonomy" id="1777135"/>
    <lineage>
        <taxon>Bacteria</taxon>
        <taxon>Pseudomonadati</taxon>
        <taxon>Pseudomonadota</taxon>
        <taxon>Betaproteobacteria</taxon>
        <taxon>Burkholderiales</taxon>
        <taxon>Burkholderiaceae</taxon>
        <taxon>Caballeronia</taxon>
    </lineage>
</organism>
<dbReference type="SUPFAM" id="SSF53335">
    <property type="entry name" value="S-adenosyl-L-methionine-dependent methyltransferases"/>
    <property type="match status" value="1"/>
</dbReference>
<reference evidence="3" key="1">
    <citation type="submission" date="2016-01" db="EMBL/GenBank/DDBJ databases">
        <authorList>
            <person name="Peeters C."/>
        </authorList>
    </citation>
    <scope>NUCLEOTIDE SEQUENCE [LARGE SCALE GENOMIC DNA]</scope>
    <source>
        <strain evidence="3">LMG 29317</strain>
    </source>
</reference>
<dbReference type="OrthoDB" id="9780095at2"/>
<keyword evidence="3" id="KW-0808">Transferase</keyword>
<dbReference type="Gene3D" id="3.40.50.150">
    <property type="entry name" value="Vaccinia Virus protein VP39"/>
    <property type="match status" value="1"/>
</dbReference>
<dbReference type="GO" id="GO:0008168">
    <property type="term" value="F:methyltransferase activity"/>
    <property type="evidence" value="ECO:0007669"/>
    <property type="project" value="UniProtKB-KW"/>
</dbReference>
<evidence type="ECO:0000313" key="4">
    <source>
        <dbReference type="Proteomes" id="UP000055019"/>
    </source>
</evidence>
<dbReference type="Pfam" id="PF13847">
    <property type="entry name" value="Methyltransf_31"/>
    <property type="match status" value="1"/>
</dbReference>
<proteinExistence type="predicted"/>
<dbReference type="AlphaFoldDB" id="A0A158L0N2"/>
<sequence>MKKTVLTRLRRAIKPAFADLLMSLPEGVHRTLMLPSVRQYFIHLPLIKGVYSGCYRSHPIDKTLGTDTSGFVDSDRLTEDQPPSDQHNPYMGSQPSIVRRALASLPAIEGYTFLDLGCGKGRAMIVATEYPFAAVLGCDISADLVARANANAKILATRFPGRTAMHAVVSDVRKMAYPRGRLVVFLYNSFGESLFREVLSSLMDALDAATVEHLFIVYYNPVEAHVVDAIPAFRRWSADVYEYAPNELNYGPSLCDTVVVWQSVKRATPGEMANCQRRIKVAGTTAYLD</sequence>
<dbReference type="InterPro" id="IPR025714">
    <property type="entry name" value="Methyltranfer_dom"/>
</dbReference>
<gene>
    <name evidence="3" type="ORF">AWB74_07689</name>
</gene>